<dbReference type="GO" id="GO:0008800">
    <property type="term" value="F:beta-lactamase activity"/>
    <property type="evidence" value="ECO:0007669"/>
    <property type="project" value="UniProtKB-UniRule"/>
</dbReference>
<accession>A0A1L4BS25</accession>
<dbReference type="PANTHER" id="PTHR35333:SF3">
    <property type="entry name" value="BETA-LACTAMASE-TYPE TRANSPEPTIDASE FOLD CONTAINING PROTEIN"/>
    <property type="match status" value="1"/>
</dbReference>
<gene>
    <name evidence="9" type="ORF">F7310_04340</name>
</gene>
<dbReference type="InterPro" id="IPR023650">
    <property type="entry name" value="Beta-lactam_class-A_AS"/>
</dbReference>
<evidence type="ECO:0000256" key="3">
    <source>
        <dbReference type="ARBA" id="ARBA00012865"/>
    </source>
</evidence>
<dbReference type="Proteomes" id="UP000184222">
    <property type="component" value="Chromosome"/>
</dbReference>
<keyword evidence="4 6" id="KW-0378">Hydrolase</keyword>
<dbReference type="RefSeq" id="WP_072712061.1">
    <property type="nucleotide sequence ID" value="NZ_CP016796.1"/>
</dbReference>
<dbReference type="PROSITE" id="PS00146">
    <property type="entry name" value="BETA_LACTAMASE_A"/>
    <property type="match status" value="1"/>
</dbReference>
<keyword evidence="10" id="KW-1185">Reference proteome</keyword>
<dbReference type="PANTHER" id="PTHR35333">
    <property type="entry name" value="BETA-LACTAMASE"/>
    <property type="match status" value="1"/>
</dbReference>
<evidence type="ECO:0000256" key="7">
    <source>
        <dbReference type="SAM" id="SignalP"/>
    </source>
</evidence>
<feature type="chain" id="PRO_5011978591" description="Beta-lactamase" evidence="7">
    <location>
        <begin position="21"/>
        <end position="296"/>
    </location>
</feature>
<feature type="signal peptide" evidence="7">
    <location>
        <begin position="1"/>
        <end position="20"/>
    </location>
</feature>
<evidence type="ECO:0000259" key="8">
    <source>
        <dbReference type="Pfam" id="PF13354"/>
    </source>
</evidence>
<organism evidence="9 10">
    <name type="scientific">Francisella uliginis</name>
    <dbReference type="NCBI Taxonomy" id="573570"/>
    <lineage>
        <taxon>Bacteria</taxon>
        <taxon>Pseudomonadati</taxon>
        <taxon>Pseudomonadota</taxon>
        <taxon>Gammaproteobacteria</taxon>
        <taxon>Thiotrichales</taxon>
        <taxon>Francisellaceae</taxon>
        <taxon>Francisella</taxon>
    </lineage>
</organism>
<keyword evidence="7" id="KW-0732">Signal</keyword>
<reference evidence="9 10" key="1">
    <citation type="journal article" date="2016" name="Appl. Environ. Microbiol.">
        <title>Whole genome relationships among Francisella bacteria of diverse origin define new species and provide specific regions for detection.</title>
        <authorList>
            <person name="Challacombe J.F."/>
            <person name="Petersen J.M."/>
            <person name="Gallegos-Graves V."/>
            <person name="Hodge D."/>
            <person name="Pillai S."/>
            <person name="Kuske C.R."/>
        </authorList>
    </citation>
    <scope>NUCLEOTIDE SEQUENCE [LARGE SCALE GENOMIC DNA]</scope>
    <source>
        <strain evidence="10">TX07-7310</strain>
    </source>
</reference>
<evidence type="ECO:0000313" key="9">
    <source>
        <dbReference type="EMBL" id="API86635.1"/>
    </source>
</evidence>
<dbReference type="STRING" id="573570.F7310_04340"/>
<evidence type="ECO:0000256" key="6">
    <source>
        <dbReference type="RuleBase" id="RU361140"/>
    </source>
</evidence>
<name>A0A1L4BS25_9GAMM</name>
<dbReference type="PRINTS" id="PR00118">
    <property type="entry name" value="BLACTAMASEA"/>
</dbReference>
<evidence type="ECO:0000256" key="5">
    <source>
        <dbReference type="ARBA" id="ARBA00023251"/>
    </source>
</evidence>
<keyword evidence="5 6" id="KW-0046">Antibiotic resistance</keyword>
<dbReference type="SUPFAM" id="SSF56601">
    <property type="entry name" value="beta-lactamase/transpeptidase-like"/>
    <property type="match status" value="1"/>
</dbReference>
<evidence type="ECO:0000256" key="4">
    <source>
        <dbReference type="ARBA" id="ARBA00022801"/>
    </source>
</evidence>
<sequence>MNKIIFSLLATLLITNLTFATSSQNIHISNEIHKIEKQHGGKVGVYTINRNNWHNFTHSETFYFPICSVYKFLVVGAILKESMTDSNLLDEKVRISKNQIIGYSPITKKYVGKEITVKELCKASILSDNTATNLLIYKLGGLKKLGAFILSLKDHATKITALEPKINDVNLKNNLNKTTPKIIARDLNKIAFSHDVLDKKHRILFKKWLKENNTGSNRIAAELPKGWKIGDKTGTCDYGSTNDVAIVWPNDSRAIVISILYTQPLKNAKPNDKVIQEVAKILFDNFHTKKIDKKDA</sequence>
<dbReference type="NCBIfam" id="NF033103">
    <property type="entry name" value="bla_class_A"/>
    <property type="match status" value="1"/>
</dbReference>
<evidence type="ECO:0000256" key="1">
    <source>
        <dbReference type="ARBA" id="ARBA00001526"/>
    </source>
</evidence>
<feature type="domain" description="Beta-lactamase class A catalytic" evidence="8">
    <location>
        <begin position="44"/>
        <end position="260"/>
    </location>
</feature>
<dbReference type="Gene3D" id="3.40.710.10">
    <property type="entry name" value="DD-peptidase/beta-lactamase superfamily"/>
    <property type="match status" value="1"/>
</dbReference>
<comment type="similarity">
    <text evidence="2 6">Belongs to the class-A beta-lactamase family.</text>
</comment>
<proteinExistence type="inferred from homology"/>
<dbReference type="InterPro" id="IPR000871">
    <property type="entry name" value="Beta-lactam_class-A"/>
</dbReference>
<dbReference type="InterPro" id="IPR045155">
    <property type="entry name" value="Beta-lactam_cat"/>
</dbReference>
<dbReference type="GO" id="GO:0046677">
    <property type="term" value="P:response to antibiotic"/>
    <property type="evidence" value="ECO:0007669"/>
    <property type="project" value="UniProtKB-UniRule"/>
</dbReference>
<dbReference type="OrthoDB" id="9784149at2"/>
<dbReference type="EMBL" id="CP016796">
    <property type="protein sequence ID" value="API86635.1"/>
    <property type="molecule type" value="Genomic_DNA"/>
</dbReference>
<protein>
    <recommendedName>
        <fullName evidence="3 6">Beta-lactamase</fullName>
        <ecNumber evidence="3 6">3.5.2.6</ecNumber>
    </recommendedName>
</protein>
<dbReference type="KEGG" id="frx:F7310_04340"/>
<dbReference type="AlphaFoldDB" id="A0A1L4BS25"/>
<dbReference type="InterPro" id="IPR012338">
    <property type="entry name" value="Beta-lactam/transpept-like"/>
</dbReference>
<evidence type="ECO:0000256" key="2">
    <source>
        <dbReference type="ARBA" id="ARBA00009009"/>
    </source>
</evidence>
<comment type="catalytic activity">
    <reaction evidence="1 6">
        <text>a beta-lactam + H2O = a substituted beta-amino acid</text>
        <dbReference type="Rhea" id="RHEA:20401"/>
        <dbReference type="ChEBI" id="CHEBI:15377"/>
        <dbReference type="ChEBI" id="CHEBI:35627"/>
        <dbReference type="ChEBI" id="CHEBI:140347"/>
        <dbReference type="EC" id="3.5.2.6"/>
    </reaction>
</comment>
<evidence type="ECO:0000313" key="10">
    <source>
        <dbReference type="Proteomes" id="UP000184222"/>
    </source>
</evidence>
<dbReference type="GO" id="GO:0030655">
    <property type="term" value="P:beta-lactam antibiotic catabolic process"/>
    <property type="evidence" value="ECO:0007669"/>
    <property type="project" value="InterPro"/>
</dbReference>
<dbReference type="Pfam" id="PF13354">
    <property type="entry name" value="Beta-lactamase2"/>
    <property type="match status" value="1"/>
</dbReference>
<dbReference type="EC" id="3.5.2.6" evidence="3 6"/>